<gene>
    <name evidence="1" type="ORF">S01H1_85939</name>
</gene>
<sequence>MITFWYIVVNGRPVTGPLTWEQADRQRSNWRRANSGL</sequence>
<comment type="caution">
    <text evidence="1">The sequence shown here is derived from an EMBL/GenBank/DDBJ whole genome shotgun (WGS) entry which is preliminary data.</text>
</comment>
<organism evidence="1">
    <name type="scientific">marine sediment metagenome</name>
    <dbReference type="NCBI Taxonomy" id="412755"/>
    <lineage>
        <taxon>unclassified sequences</taxon>
        <taxon>metagenomes</taxon>
        <taxon>ecological metagenomes</taxon>
    </lineage>
</organism>
<dbReference type="AlphaFoldDB" id="X0Z571"/>
<reference evidence="1" key="1">
    <citation type="journal article" date="2014" name="Front. Microbiol.">
        <title>High frequency of phylogenetically diverse reductive dehalogenase-homologous genes in deep subseafloor sedimentary metagenomes.</title>
        <authorList>
            <person name="Kawai M."/>
            <person name="Futagami T."/>
            <person name="Toyoda A."/>
            <person name="Takaki Y."/>
            <person name="Nishi S."/>
            <person name="Hori S."/>
            <person name="Arai W."/>
            <person name="Tsubouchi T."/>
            <person name="Morono Y."/>
            <person name="Uchiyama I."/>
            <person name="Ito T."/>
            <person name="Fujiyama A."/>
            <person name="Inagaki F."/>
            <person name="Takami H."/>
        </authorList>
    </citation>
    <scope>NUCLEOTIDE SEQUENCE</scope>
    <source>
        <strain evidence="1">Expedition CK06-06</strain>
    </source>
</reference>
<name>X0Z571_9ZZZZ</name>
<dbReference type="EMBL" id="BARS01059244">
    <property type="protein sequence ID" value="GAG43676.1"/>
    <property type="molecule type" value="Genomic_DNA"/>
</dbReference>
<protein>
    <submittedName>
        <fullName evidence="1">Uncharacterized protein</fullName>
    </submittedName>
</protein>
<accession>X0Z571</accession>
<evidence type="ECO:0000313" key="1">
    <source>
        <dbReference type="EMBL" id="GAG43676.1"/>
    </source>
</evidence>
<proteinExistence type="predicted"/>
<feature type="non-terminal residue" evidence="1">
    <location>
        <position position="37"/>
    </location>
</feature>